<feature type="region of interest" description="Disordered" evidence="1">
    <location>
        <begin position="202"/>
        <end position="222"/>
    </location>
</feature>
<dbReference type="HOGENOM" id="CLU_015635_0_0_1"/>
<gene>
    <name evidence="2" type="ORF">PISMIDRAFT_677268</name>
</gene>
<proteinExistence type="predicted"/>
<dbReference type="Proteomes" id="UP000054018">
    <property type="component" value="Unassembled WGS sequence"/>
</dbReference>
<dbReference type="EMBL" id="KN833709">
    <property type="protein sequence ID" value="KIK25277.1"/>
    <property type="molecule type" value="Genomic_DNA"/>
</dbReference>
<keyword evidence="3" id="KW-1185">Reference proteome</keyword>
<dbReference type="OrthoDB" id="435402at2759"/>
<feature type="region of interest" description="Disordered" evidence="1">
    <location>
        <begin position="609"/>
        <end position="630"/>
    </location>
</feature>
<dbReference type="AlphaFoldDB" id="A0A0C9ZSP1"/>
<reference evidence="2 3" key="1">
    <citation type="submission" date="2014-04" db="EMBL/GenBank/DDBJ databases">
        <authorList>
            <consortium name="DOE Joint Genome Institute"/>
            <person name="Kuo A."/>
            <person name="Kohler A."/>
            <person name="Costa M.D."/>
            <person name="Nagy L.G."/>
            <person name="Floudas D."/>
            <person name="Copeland A."/>
            <person name="Barry K.W."/>
            <person name="Cichocki N."/>
            <person name="Veneault-Fourrey C."/>
            <person name="LaButti K."/>
            <person name="Lindquist E.A."/>
            <person name="Lipzen A."/>
            <person name="Lundell T."/>
            <person name="Morin E."/>
            <person name="Murat C."/>
            <person name="Sun H."/>
            <person name="Tunlid A."/>
            <person name="Henrissat B."/>
            <person name="Grigoriev I.V."/>
            <person name="Hibbett D.S."/>
            <person name="Martin F."/>
            <person name="Nordberg H.P."/>
            <person name="Cantor M.N."/>
            <person name="Hua S.X."/>
        </authorList>
    </citation>
    <scope>NUCLEOTIDE SEQUENCE [LARGE SCALE GENOMIC DNA]</scope>
    <source>
        <strain evidence="2 3">441</strain>
    </source>
</reference>
<sequence length="630" mass="70138">MSTFHFKFPPFPSAPSDTSITPFARFSPQGYIRVRTPDGDSIELDAFAHLPTLKIDTEEEVARKKKEKKKRRCAGRCVDENGKLVPWWEEWEAEEEQRGLSFDPVEGMSYRDRLHLAADDFRVSRTWPAQGVRPIWDRFRLYIGLLSSMPVYSRIKAHGDNVTVPYEEVDAEDTPRAHQTFTCTHVGASDALNTVTSTVQDTLQQGSQPSKSTLPDFDDPTSPERIRLDAFLTAISKGTKIFLSSYLRETGLIWTESNLFVAPMLLKFFLKFLKRTGVFWDSDEKMRREVEDAVGFAEKAVVELPVTARLGQSVPGKVERGFVGLWGKKCTGLSMTAMFEADDLLSPATEENFEMDPVVATAKDDDPWIESPSPTLFQILGPTTLPLVYTTVIVETGTRRVRGVVMPGLCFIGRTGSSEPTSSFDAKMGLELGEVLEEGGREDGKRYGLEEVLESKFAMVILEPWVSSEDKVVDTSEVGRPTMWCTFCAVSVSNSTGHSSMGMSSVEEVDWTTVTSKETELVVAQCPHIHAHNPYIAMVNVLVDLENVELFKVGMGVCGTWVQLRRMENMSSVGIVEKRSGSKREQEYWYIEDLTAVFPSFHTDGDGVLGGYLEGEHSGEEGGDGDGSDL</sequence>
<evidence type="ECO:0000313" key="2">
    <source>
        <dbReference type="EMBL" id="KIK25277.1"/>
    </source>
</evidence>
<dbReference type="STRING" id="765257.A0A0C9ZSP1"/>
<name>A0A0C9ZSP1_9AGAM</name>
<organism evidence="2 3">
    <name type="scientific">Pisolithus microcarpus 441</name>
    <dbReference type="NCBI Taxonomy" id="765257"/>
    <lineage>
        <taxon>Eukaryota</taxon>
        <taxon>Fungi</taxon>
        <taxon>Dikarya</taxon>
        <taxon>Basidiomycota</taxon>
        <taxon>Agaricomycotina</taxon>
        <taxon>Agaricomycetes</taxon>
        <taxon>Agaricomycetidae</taxon>
        <taxon>Boletales</taxon>
        <taxon>Sclerodermatineae</taxon>
        <taxon>Pisolithaceae</taxon>
        <taxon>Pisolithus</taxon>
    </lineage>
</organism>
<evidence type="ECO:0000256" key="1">
    <source>
        <dbReference type="SAM" id="MobiDB-lite"/>
    </source>
</evidence>
<feature type="compositionally biased region" description="Acidic residues" evidence="1">
    <location>
        <begin position="621"/>
        <end position="630"/>
    </location>
</feature>
<protein>
    <submittedName>
        <fullName evidence="2">Uncharacterized protein</fullName>
    </submittedName>
</protein>
<evidence type="ECO:0000313" key="3">
    <source>
        <dbReference type="Proteomes" id="UP000054018"/>
    </source>
</evidence>
<reference evidence="3" key="2">
    <citation type="submission" date="2015-01" db="EMBL/GenBank/DDBJ databases">
        <title>Evolutionary Origins and Diversification of the Mycorrhizal Mutualists.</title>
        <authorList>
            <consortium name="DOE Joint Genome Institute"/>
            <consortium name="Mycorrhizal Genomics Consortium"/>
            <person name="Kohler A."/>
            <person name="Kuo A."/>
            <person name="Nagy L.G."/>
            <person name="Floudas D."/>
            <person name="Copeland A."/>
            <person name="Barry K.W."/>
            <person name="Cichocki N."/>
            <person name="Veneault-Fourrey C."/>
            <person name="LaButti K."/>
            <person name="Lindquist E.A."/>
            <person name="Lipzen A."/>
            <person name="Lundell T."/>
            <person name="Morin E."/>
            <person name="Murat C."/>
            <person name="Riley R."/>
            <person name="Ohm R."/>
            <person name="Sun H."/>
            <person name="Tunlid A."/>
            <person name="Henrissat B."/>
            <person name="Grigoriev I.V."/>
            <person name="Hibbett D.S."/>
            <person name="Martin F."/>
        </authorList>
    </citation>
    <scope>NUCLEOTIDE SEQUENCE [LARGE SCALE GENOMIC DNA]</scope>
    <source>
        <strain evidence="3">441</strain>
    </source>
</reference>
<accession>A0A0C9ZSP1</accession>
<feature type="compositionally biased region" description="Polar residues" evidence="1">
    <location>
        <begin position="202"/>
        <end position="213"/>
    </location>
</feature>